<dbReference type="Pfam" id="PF02397">
    <property type="entry name" value="Bac_transf"/>
    <property type="match status" value="1"/>
</dbReference>
<dbReference type="Gene3D" id="3.40.50.720">
    <property type="entry name" value="NAD(P)-binding Rossmann-like Domain"/>
    <property type="match status" value="1"/>
</dbReference>
<evidence type="ECO:0000256" key="1">
    <source>
        <dbReference type="ARBA" id="ARBA00004141"/>
    </source>
</evidence>
<keyword evidence="3 9" id="KW-0808">Transferase</keyword>
<dbReference type="InterPro" id="IPR017473">
    <property type="entry name" value="Undecaprenyl-P_gluc_Ptfrase"/>
</dbReference>
<evidence type="ECO:0000259" key="8">
    <source>
        <dbReference type="Pfam" id="PF02397"/>
    </source>
</evidence>
<organism evidence="9 10">
    <name type="scientific">Hymenobacter roseosalivarius DSM 11622</name>
    <dbReference type="NCBI Taxonomy" id="645990"/>
    <lineage>
        <taxon>Bacteria</taxon>
        <taxon>Pseudomonadati</taxon>
        <taxon>Bacteroidota</taxon>
        <taxon>Cytophagia</taxon>
        <taxon>Cytophagales</taxon>
        <taxon>Hymenobacteraceae</taxon>
        <taxon>Hymenobacter</taxon>
    </lineage>
</organism>
<dbReference type="Proteomes" id="UP000192266">
    <property type="component" value="Unassembled WGS sequence"/>
</dbReference>
<evidence type="ECO:0000313" key="10">
    <source>
        <dbReference type="Proteomes" id="UP000192266"/>
    </source>
</evidence>
<dbReference type="EMBL" id="FWWW01000111">
    <property type="protein sequence ID" value="SMC00615.1"/>
    <property type="molecule type" value="Genomic_DNA"/>
</dbReference>
<keyword evidence="5 7" id="KW-1133">Transmembrane helix</keyword>
<feature type="transmembrane region" description="Helical" evidence="7">
    <location>
        <begin position="108"/>
        <end position="134"/>
    </location>
</feature>
<dbReference type="AlphaFoldDB" id="A0A1W1W4S7"/>
<dbReference type="GO" id="GO:0016780">
    <property type="term" value="F:phosphotransferase activity, for other substituted phosphate groups"/>
    <property type="evidence" value="ECO:0007669"/>
    <property type="project" value="TreeGrafter"/>
</dbReference>
<evidence type="ECO:0000256" key="3">
    <source>
        <dbReference type="ARBA" id="ARBA00022679"/>
    </source>
</evidence>
<dbReference type="STRING" id="645990.SAMN00120144_4028"/>
<feature type="transmembrane region" description="Helical" evidence="7">
    <location>
        <begin position="44"/>
        <end position="61"/>
    </location>
</feature>
<evidence type="ECO:0000256" key="6">
    <source>
        <dbReference type="ARBA" id="ARBA00023136"/>
    </source>
</evidence>
<sequence length="465" mass="54310">MDRQFLQFRQMLFVVLDLFLLNFGFLVNRLAIEEQASATPLSSHTFYWLLLNVFWVAGTWLGEIYSYHQLSRFRRFTKSSFLLYFIWAFSVLVVSFLLRHYFTSSWVFVYSTFAWFAAALLFSRLLHLVLKVWVVKKAGLNRRIIILGYNKLGQKLATYLEREELSISIVGFVDDAPMLPESSAYQLFAGLSDALAIAKRHGITEIYSTIMPENNSTVYSLMKQADNDLIRLRLVPDFSYFINRPVHVNYIFDMPILSVLKEPLTQVTNQFKKRTFDIIVSFFVTVLILSWLVPVLGLLIYLQSPGPIFFVQLRSGKNNKSFRCFKFRSMTANRAANFQQATTRQDARVTRIGRFMRKTSLDEFPQFLNVLFGHMSIVGPRPHMLKHTKSFSAQEDQYMIRQFLKPGITGWAQVNGYRGEITELRHIQKRVECDLWYLENWSLGLDLKIIFLTVYNVFKGEENAF</sequence>
<evidence type="ECO:0000256" key="2">
    <source>
        <dbReference type="ARBA" id="ARBA00006464"/>
    </source>
</evidence>
<dbReference type="NCBIfam" id="TIGR03025">
    <property type="entry name" value="EPS_sugtrans"/>
    <property type="match status" value="1"/>
</dbReference>
<comment type="similarity">
    <text evidence="2">Belongs to the bacterial sugar transferase family.</text>
</comment>
<proteinExistence type="inferred from homology"/>
<dbReference type="OrthoDB" id="9808602at2"/>
<feature type="domain" description="Bacterial sugar transferase" evidence="8">
    <location>
        <begin position="273"/>
        <end position="459"/>
    </location>
</feature>
<dbReference type="InterPro" id="IPR003362">
    <property type="entry name" value="Bact_transf"/>
</dbReference>
<reference evidence="9 10" key="1">
    <citation type="submission" date="2017-04" db="EMBL/GenBank/DDBJ databases">
        <authorList>
            <person name="Afonso C.L."/>
            <person name="Miller P.J."/>
            <person name="Scott M.A."/>
            <person name="Spackman E."/>
            <person name="Goraichik I."/>
            <person name="Dimitrov K.M."/>
            <person name="Suarez D.L."/>
            <person name="Swayne D.E."/>
        </authorList>
    </citation>
    <scope>NUCLEOTIDE SEQUENCE [LARGE SCALE GENOMIC DNA]</scope>
    <source>
        <strain evidence="9 10">DSM 11622</strain>
    </source>
</reference>
<keyword evidence="6 7" id="KW-0472">Membrane</keyword>
<dbReference type="PANTHER" id="PTHR30576:SF0">
    <property type="entry name" value="UNDECAPRENYL-PHOSPHATE N-ACETYLGALACTOSAMINYL 1-PHOSPHATE TRANSFERASE-RELATED"/>
    <property type="match status" value="1"/>
</dbReference>
<dbReference type="Pfam" id="PF13727">
    <property type="entry name" value="CoA_binding_3"/>
    <property type="match status" value="1"/>
</dbReference>
<dbReference type="RefSeq" id="WP_084447998.1">
    <property type="nucleotide sequence ID" value="NZ_FWWW01000111.1"/>
</dbReference>
<protein>
    <submittedName>
        <fullName evidence="9">Undecaprenyl-phosphate glucose phosphotransferase</fullName>
    </submittedName>
</protein>
<dbReference type="GO" id="GO:0016020">
    <property type="term" value="C:membrane"/>
    <property type="evidence" value="ECO:0007669"/>
    <property type="project" value="UniProtKB-SubCell"/>
</dbReference>
<feature type="transmembrane region" description="Helical" evidence="7">
    <location>
        <begin position="278"/>
        <end position="302"/>
    </location>
</feature>
<name>A0A1W1W4S7_9BACT</name>
<dbReference type="NCBIfam" id="TIGR03023">
    <property type="entry name" value="WcaJ_sugtrans"/>
    <property type="match status" value="1"/>
</dbReference>
<evidence type="ECO:0000256" key="4">
    <source>
        <dbReference type="ARBA" id="ARBA00022692"/>
    </source>
</evidence>
<evidence type="ECO:0000313" key="9">
    <source>
        <dbReference type="EMBL" id="SMC00615.1"/>
    </source>
</evidence>
<evidence type="ECO:0000256" key="5">
    <source>
        <dbReference type="ARBA" id="ARBA00022989"/>
    </source>
</evidence>
<keyword evidence="4 7" id="KW-0812">Transmembrane</keyword>
<dbReference type="InterPro" id="IPR017475">
    <property type="entry name" value="EPS_sugar_tfrase"/>
</dbReference>
<keyword evidence="10" id="KW-1185">Reference proteome</keyword>
<accession>A0A1W1W4S7</accession>
<evidence type="ECO:0000256" key="7">
    <source>
        <dbReference type="SAM" id="Phobius"/>
    </source>
</evidence>
<dbReference type="PANTHER" id="PTHR30576">
    <property type="entry name" value="COLANIC BIOSYNTHESIS UDP-GLUCOSE LIPID CARRIER TRANSFERASE"/>
    <property type="match status" value="1"/>
</dbReference>
<feature type="transmembrane region" description="Helical" evidence="7">
    <location>
        <begin position="81"/>
        <end position="102"/>
    </location>
</feature>
<gene>
    <name evidence="9" type="ORF">SAMN00120144_4028</name>
</gene>
<feature type="transmembrane region" description="Helical" evidence="7">
    <location>
        <begin position="12"/>
        <end position="32"/>
    </location>
</feature>
<comment type="subcellular location">
    <subcellularLocation>
        <location evidence="1">Membrane</location>
        <topology evidence="1">Multi-pass membrane protein</topology>
    </subcellularLocation>
</comment>